<comment type="pathway">
    <text evidence="1">Protein modification; protein ubiquitination.</text>
</comment>
<dbReference type="PANTHER" id="PTHR26379:SF438">
    <property type="entry name" value="OS08G0128700 PROTEIN"/>
    <property type="match status" value="1"/>
</dbReference>
<dbReference type="AlphaFoldDB" id="A0A1E5VUU8"/>
<evidence type="ECO:0000256" key="1">
    <source>
        <dbReference type="ARBA" id="ARBA00004906"/>
    </source>
</evidence>
<comment type="similarity">
    <text evidence="2">Belongs to the Tdpoz family.</text>
</comment>
<gene>
    <name evidence="4" type="ORF">BAE44_0010085</name>
</gene>
<proteinExistence type="inferred from homology"/>
<dbReference type="Gene3D" id="1.25.40.420">
    <property type="match status" value="1"/>
</dbReference>
<dbReference type="GO" id="GO:0016567">
    <property type="term" value="P:protein ubiquitination"/>
    <property type="evidence" value="ECO:0007669"/>
    <property type="project" value="InterPro"/>
</dbReference>
<evidence type="ECO:0000313" key="4">
    <source>
        <dbReference type="EMBL" id="OEL28896.1"/>
    </source>
</evidence>
<dbReference type="InterPro" id="IPR011333">
    <property type="entry name" value="SKP1/BTB/POZ_sf"/>
</dbReference>
<comment type="caution">
    <text evidence="4">The sequence shown here is derived from an EMBL/GenBank/DDBJ whole genome shotgun (WGS) entry which is preliminary data.</text>
</comment>
<accession>A0A1E5VUU8</accession>
<dbReference type="InterPro" id="IPR000210">
    <property type="entry name" value="BTB/POZ_dom"/>
</dbReference>
<dbReference type="OrthoDB" id="660757at2759"/>
<dbReference type="STRING" id="888268.A0A1E5VUU8"/>
<dbReference type="Proteomes" id="UP000095767">
    <property type="component" value="Unassembled WGS sequence"/>
</dbReference>
<dbReference type="EMBL" id="LWDX02028907">
    <property type="protein sequence ID" value="OEL28896.1"/>
    <property type="molecule type" value="Genomic_DNA"/>
</dbReference>
<dbReference type="CDD" id="cd18280">
    <property type="entry name" value="BTB_POZ_BPM_plant"/>
    <property type="match status" value="1"/>
</dbReference>
<evidence type="ECO:0000256" key="2">
    <source>
        <dbReference type="ARBA" id="ARBA00010846"/>
    </source>
</evidence>
<keyword evidence="5" id="KW-1185">Reference proteome</keyword>
<reference evidence="4 5" key="1">
    <citation type="submission" date="2016-09" db="EMBL/GenBank/DDBJ databases">
        <title>The draft genome of Dichanthelium oligosanthes: A C3 panicoid grass species.</title>
        <authorList>
            <person name="Studer A.J."/>
            <person name="Schnable J.C."/>
            <person name="Brutnell T.P."/>
        </authorList>
    </citation>
    <scope>NUCLEOTIDE SEQUENCE [LARGE SCALE GENOMIC DNA]</scope>
    <source>
        <strain evidence="5">cv. Kellogg 1175</strain>
        <tissue evidence="4">Leaf</tissue>
    </source>
</reference>
<name>A0A1E5VUU8_9POAL</name>
<organism evidence="4 5">
    <name type="scientific">Dichanthelium oligosanthes</name>
    <dbReference type="NCBI Taxonomy" id="888268"/>
    <lineage>
        <taxon>Eukaryota</taxon>
        <taxon>Viridiplantae</taxon>
        <taxon>Streptophyta</taxon>
        <taxon>Embryophyta</taxon>
        <taxon>Tracheophyta</taxon>
        <taxon>Spermatophyta</taxon>
        <taxon>Magnoliopsida</taxon>
        <taxon>Liliopsida</taxon>
        <taxon>Poales</taxon>
        <taxon>Poaceae</taxon>
        <taxon>PACMAD clade</taxon>
        <taxon>Panicoideae</taxon>
        <taxon>Panicodae</taxon>
        <taxon>Paniceae</taxon>
        <taxon>Dichantheliinae</taxon>
        <taxon>Dichanthelium</taxon>
    </lineage>
</organism>
<dbReference type="InterPro" id="IPR045005">
    <property type="entry name" value="BPM1-6"/>
</dbReference>
<dbReference type="Pfam" id="PF00651">
    <property type="entry name" value="BTB"/>
    <property type="match status" value="1"/>
</dbReference>
<dbReference type="SMART" id="SM00225">
    <property type="entry name" value="BTB"/>
    <property type="match status" value="1"/>
</dbReference>
<feature type="domain" description="BTB" evidence="3">
    <location>
        <begin position="99"/>
        <end position="167"/>
    </location>
</feature>
<dbReference type="Gene3D" id="3.30.710.10">
    <property type="entry name" value="Potassium Channel Kv1.1, Chain A"/>
    <property type="match status" value="1"/>
</dbReference>
<dbReference type="SUPFAM" id="SSF54695">
    <property type="entry name" value="POZ domain"/>
    <property type="match status" value="1"/>
</dbReference>
<dbReference type="PROSITE" id="PS50097">
    <property type="entry name" value="BTB"/>
    <property type="match status" value="1"/>
</dbReference>
<dbReference type="InterPro" id="IPR056423">
    <property type="entry name" value="BACK_BPM_SPOP"/>
</dbReference>
<dbReference type="Pfam" id="PF24570">
    <property type="entry name" value="BACK_BPM_SPOP"/>
    <property type="match status" value="1"/>
</dbReference>
<sequence>MQDSKTMSVCTYWRDQGAQVIHIFGYSHYKNTAAGDKPKTLLSTKFPVGGHAWAVHFRADGLGDDIVGAGVLLATRHGKVPEPDIGGHYAKLLEEKVGVDVTLSVQGEEFMAHKVVLAARSPVFKAQLYGPVREAAGAGPIVIRDMQPAVFRELLNFIYADSLPPLDYLEADARTDMIRHLLVAADRYGMERLSLMCQGILCEGLRVQTVATTFALADQHHCDMLKDACLEFITCSTAMAAVKKTPGYKNLKRTCPPDVIEAFEKASRSRKS</sequence>
<dbReference type="PANTHER" id="PTHR26379">
    <property type="entry name" value="BTB/POZ AND MATH DOMAIN-CONTAINING PROTEIN 1"/>
    <property type="match status" value="1"/>
</dbReference>
<evidence type="ECO:0000259" key="3">
    <source>
        <dbReference type="PROSITE" id="PS50097"/>
    </source>
</evidence>
<evidence type="ECO:0000313" key="5">
    <source>
        <dbReference type="Proteomes" id="UP000095767"/>
    </source>
</evidence>
<protein>
    <submittedName>
        <fullName evidence="4">BTB/POZ and MATH domain-containing protein 2</fullName>
    </submittedName>
</protein>